<feature type="domain" description="Dockerin" evidence="1">
    <location>
        <begin position="293"/>
        <end position="354"/>
    </location>
</feature>
<evidence type="ECO:0000313" key="2">
    <source>
        <dbReference type="EMBL" id="OHA96621.1"/>
    </source>
</evidence>
<dbReference type="PROSITE" id="PS00018">
    <property type="entry name" value="EF_HAND_1"/>
    <property type="match status" value="1"/>
</dbReference>
<dbReference type="InterPro" id="IPR036439">
    <property type="entry name" value="Dockerin_dom_sf"/>
</dbReference>
<evidence type="ECO:0000313" key="3">
    <source>
        <dbReference type="Proteomes" id="UP000178175"/>
    </source>
</evidence>
<proteinExistence type="predicted"/>
<dbReference type="AlphaFoldDB" id="A0A1G2TJ22"/>
<reference evidence="2 3" key="1">
    <citation type="journal article" date="2016" name="Nat. Commun.">
        <title>Thousands of microbial genomes shed light on interconnected biogeochemical processes in an aquifer system.</title>
        <authorList>
            <person name="Anantharaman K."/>
            <person name="Brown C.T."/>
            <person name="Hug L.A."/>
            <person name="Sharon I."/>
            <person name="Castelle C.J."/>
            <person name="Probst A.J."/>
            <person name="Thomas B.C."/>
            <person name="Singh A."/>
            <person name="Wilkins M.J."/>
            <person name="Karaoz U."/>
            <person name="Brodie E.L."/>
            <person name="Williams K.H."/>
            <person name="Hubbard S.S."/>
            <person name="Banfield J.F."/>
        </authorList>
    </citation>
    <scope>NUCLEOTIDE SEQUENCE [LARGE SCALE GENOMIC DNA]</scope>
</reference>
<dbReference type="GO" id="GO:0000272">
    <property type="term" value="P:polysaccharide catabolic process"/>
    <property type="evidence" value="ECO:0007669"/>
    <property type="project" value="InterPro"/>
</dbReference>
<dbReference type="CDD" id="cd14256">
    <property type="entry name" value="Dockerin_I"/>
    <property type="match status" value="1"/>
</dbReference>
<comment type="caution">
    <text evidence="2">The sequence shown here is derived from an EMBL/GenBank/DDBJ whole genome shotgun (WGS) entry which is preliminary data.</text>
</comment>
<sequence length="354" mass="36897">MTENHPRINLLWTAVLIAIILFLPTVWTHAVNTTISATVKITVCGDGIVESPEQCDGSSLNGASCTTQGFTGGTLSCSFACEFNTSSCTSGSSGGSGGGGGGGGGIVSTPSTNAVFSGKAYPGSAVTLLKDAQITATTIAGPDANFQISISGLSGGSYIFSLYGKDSNGIRSSLFTFPITVTTGVTTNITGIFIAPTIATDKSEVRRGDNIVIFGQTVPASEVTISVNSEEEFFMKKIADATGTYLLNFDTSVLDMGQHLTKSKAALNDEITAFGKVAGFTVGTKNVLAGLLSVSKKGDLNKDGKINLVDFSIAAFWYKRALNITFKPLEIEHLNGDGKVDLVDFSIMAFHWTG</sequence>
<evidence type="ECO:0000259" key="1">
    <source>
        <dbReference type="PROSITE" id="PS51766"/>
    </source>
</evidence>
<dbReference type="SUPFAM" id="SSF63446">
    <property type="entry name" value="Type I dockerin domain"/>
    <property type="match status" value="1"/>
</dbReference>
<protein>
    <recommendedName>
        <fullName evidence="1">Dockerin domain-containing protein</fullName>
    </recommendedName>
</protein>
<dbReference type="InterPro" id="IPR018247">
    <property type="entry name" value="EF_Hand_1_Ca_BS"/>
</dbReference>
<name>A0A1G2TJ22_9BACT</name>
<dbReference type="Gene3D" id="1.10.1330.10">
    <property type="entry name" value="Dockerin domain"/>
    <property type="match status" value="1"/>
</dbReference>
<gene>
    <name evidence="2" type="ORF">A3C70_01795</name>
</gene>
<dbReference type="InterPro" id="IPR013783">
    <property type="entry name" value="Ig-like_fold"/>
</dbReference>
<accession>A0A1G2TJ22</accession>
<dbReference type="Gene3D" id="2.60.40.10">
    <property type="entry name" value="Immunoglobulins"/>
    <property type="match status" value="1"/>
</dbReference>
<dbReference type="Proteomes" id="UP000178175">
    <property type="component" value="Unassembled WGS sequence"/>
</dbReference>
<dbReference type="EMBL" id="MHVR01000005">
    <property type="protein sequence ID" value="OHA96621.1"/>
    <property type="molecule type" value="Genomic_DNA"/>
</dbReference>
<organism evidence="2 3">
    <name type="scientific">Candidatus Zambryskibacteria bacterium RIFCSPHIGHO2_02_FULL_43_14</name>
    <dbReference type="NCBI Taxonomy" id="1802748"/>
    <lineage>
        <taxon>Bacteria</taxon>
        <taxon>Candidatus Zambryskiibacteriota</taxon>
    </lineage>
</organism>
<dbReference type="InterPro" id="IPR016134">
    <property type="entry name" value="Dockerin_dom"/>
</dbReference>
<dbReference type="PROSITE" id="PS51766">
    <property type="entry name" value="DOCKERIN"/>
    <property type="match status" value="1"/>
</dbReference>